<gene>
    <name evidence="1" type="ORF">RFULGI_LOCUS5452</name>
</gene>
<name>A0A9N9G1L3_9GLOM</name>
<sequence length="124" mass="14398">MFTSHVLKELDESDLKIALAISDGNDPCLLDFEIMVNNDDKSELIPQDNKEFDEIMTEKDDSGVEEQDDMLIDDNMHYMSNNNSANEMMVDQKRMCVDEASIIDKKQRKHNYHVRWGENVTLLV</sequence>
<accession>A0A9N9G1L3</accession>
<protein>
    <submittedName>
        <fullName evidence="1">18372_t:CDS:1</fullName>
    </submittedName>
</protein>
<dbReference type="EMBL" id="CAJVPZ010006214">
    <property type="protein sequence ID" value="CAG8570916.1"/>
    <property type="molecule type" value="Genomic_DNA"/>
</dbReference>
<dbReference type="OrthoDB" id="2417993at2759"/>
<comment type="caution">
    <text evidence="1">The sequence shown here is derived from an EMBL/GenBank/DDBJ whole genome shotgun (WGS) entry which is preliminary data.</text>
</comment>
<keyword evidence="2" id="KW-1185">Reference proteome</keyword>
<proteinExistence type="predicted"/>
<organism evidence="1 2">
    <name type="scientific">Racocetra fulgida</name>
    <dbReference type="NCBI Taxonomy" id="60492"/>
    <lineage>
        <taxon>Eukaryota</taxon>
        <taxon>Fungi</taxon>
        <taxon>Fungi incertae sedis</taxon>
        <taxon>Mucoromycota</taxon>
        <taxon>Glomeromycotina</taxon>
        <taxon>Glomeromycetes</taxon>
        <taxon>Diversisporales</taxon>
        <taxon>Gigasporaceae</taxon>
        <taxon>Racocetra</taxon>
    </lineage>
</organism>
<evidence type="ECO:0000313" key="2">
    <source>
        <dbReference type="Proteomes" id="UP000789396"/>
    </source>
</evidence>
<evidence type="ECO:0000313" key="1">
    <source>
        <dbReference type="EMBL" id="CAG8570916.1"/>
    </source>
</evidence>
<dbReference type="AlphaFoldDB" id="A0A9N9G1L3"/>
<reference evidence="1" key="1">
    <citation type="submission" date="2021-06" db="EMBL/GenBank/DDBJ databases">
        <authorList>
            <person name="Kallberg Y."/>
            <person name="Tangrot J."/>
            <person name="Rosling A."/>
        </authorList>
    </citation>
    <scope>NUCLEOTIDE SEQUENCE</scope>
    <source>
        <strain evidence="1">IN212</strain>
    </source>
</reference>
<dbReference type="Proteomes" id="UP000789396">
    <property type="component" value="Unassembled WGS sequence"/>
</dbReference>